<evidence type="ECO:0000313" key="7">
    <source>
        <dbReference type="Proteomes" id="UP000479043"/>
    </source>
</evidence>
<dbReference type="SUPFAM" id="SSF54373">
    <property type="entry name" value="FAD-linked reductases, C-terminal domain"/>
    <property type="match status" value="1"/>
</dbReference>
<dbReference type="InterPro" id="IPR006076">
    <property type="entry name" value="FAD-dep_OxRdtase"/>
</dbReference>
<keyword evidence="3" id="KW-0274">FAD</keyword>
<name>A0A6L8LLB3_9RHOB</name>
<dbReference type="GO" id="GO:0050660">
    <property type="term" value="F:flavin adenine dinucleotide binding"/>
    <property type="evidence" value="ECO:0007669"/>
    <property type="project" value="InterPro"/>
</dbReference>
<proteinExistence type="predicted"/>
<dbReference type="Gene3D" id="3.50.50.60">
    <property type="entry name" value="FAD/NAD(P)-binding domain"/>
    <property type="match status" value="1"/>
</dbReference>
<dbReference type="RefSeq" id="WP_160974711.1">
    <property type="nucleotide sequence ID" value="NZ_WWEN01000007.1"/>
</dbReference>
<keyword evidence="4" id="KW-0560">Oxidoreductase</keyword>
<comment type="caution">
    <text evidence="6">The sequence shown here is derived from an EMBL/GenBank/DDBJ whole genome shotgun (WGS) entry which is preliminary data.</text>
</comment>
<evidence type="ECO:0000259" key="5">
    <source>
        <dbReference type="Pfam" id="PF01266"/>
    </source>
</evidence>
<evidence type="ECO:0000256" key="2">
    <source>
        <dbReference type="ARBA" id="ARBA00022630"/>
    </source>
</evidence>
<protein>
    <submittedName>
        <fullName evidence="6">FAD-dependent oxidoreductase</fullName>
    </submittedName>
</protein>
<dbReference type="AlphaFoldDB" id="A0A6L8LLB3"/>
<dbReference type="Pfam" id="PF01266">
    <property type="entry name" value="DAO"/>
    <property type="match status" value="1"/>
</dbReference>
<organism evidence="6 7">
    <name type="scientific">Thalassovita mangrovi</name>
    <dbReference type="NCBI Taxonomy" id="2692236"/>
    <lineage>
        <taxon>Bacteria</taxon>
        <taxon>Pseudomonadati</taxon>
        <taxon>Pseudomonadota</taxon>
        <taxon>Alphaproteobacteria</taxon>
        <taxon>Rhodobacterales</taxon>
        <taxon>Roseobacteraceae</taxon>
        <taxon>Thalassovita</taxon>
    </lineage>
</organism>
<evidence type="ECO:0000256" key="4">
    <source>
        <dbReference type="ARBA" id="ARBA00023002"/>
    </source>
</evidence>
<dbReference type="Proteomes" id="UP000479043">
    <property type="component" value="Unassembled WGS sequence"/>
</dbReference>
<evidence type="ECO:0000313" key="6">
    <source>
        <dbReference type="EMBL" id="MYM56807.1"/>
    </source>
</evidence>
<keyword evidence="2" id="KW-0285">Flavoprotein</keyword>
<gene>
    <name evidence="6" type="ORF">GR167_15920</name>
</gene>
<dbReference type="GO" id="GO:0008115">
    <property type="term" value="F:sarcosine oxidase activity"/>
    <property type="evidence" value="ECO:0007669"/>
    <property type="project" value="TreeGrafter"/>
</dbReference>
<dbReference type="PANTHER" id="PTHR10961">
    <property type="entry name" value="PEROXISOMAL SARCOSINE OXIDASE"/>
    <property type="match status" value="1"/>
</dbReference>
<evidence type="ECO:0000256" key="3">
    <source>
        <dbReference type="ARBA" id="ARBA00022827"/>
    </source>
</evidence>
<reference evidence="6 7" key="1">
    <citation type="submission" date="2020-01" db="EMBL/GenBank/DDBJ databases">
        <authorList>
            <person name="Chen S."/>
        </authorList>
    </citation>
    <scope>NUCLEOTIDE SEQUENCE [LARGE SCALE GENOMIC DNA]</scope>
    <source>
        <strain evidence="6 7">GS-10</strain>
    </source>
</reference>
<dbReference type="SUPFAM" id="SSF51905">
    <property type="entry name" value="FAD/NAD(P)-binding domain"/>
    <property type="match status" value="1"/>
</dbReference>
<keyword evidence="7" id="KW-1185">Reference proteome</keyword>
<dbReference type="PANTHER" id="PTHR10961:SF10">
    <property type="entry name" value="FAD DEPENDENT OXIDOREDUCTASE DOMAIN-CONTAINING PROTEIN"/>
    <property type="match status" value="1"/>
</dbReference>
<dbReference type="InterPro" id="IPR045170">
    <property type="entry name" value="MTOX"/>
</dbReference>
<accession>A0A6L8LLB3</accession>
<dbReference type="InterPro" id="IPR036188">
    <property type="entry name" value="FAD/NAD-bd_sf"/>
</dbReference>
<comment type="cofactor">
    <cofactor evidence="1">
        <name>FAD</name>
        <dbReference type="ChEBI" id="CHEBI:57692"/>
    </cofactor>
</comment>
<dbReference type="EMBL" id="WWEN01000007">
    <property type="protein sequence ID" value="MYM56807.1"/>
    <property type="molecule type" value="Genomic_DNA"/>
</dbReference>
<feature type="domain" description="FAD dependent oxidoreductase" evidence="5">
    <location>
        <begin position="3"/>
        <end position="363"/>
    </location>
</feature>
<sequence>MTIAVVGRGLIGSAAARHLAKQGQDVILIGPSEPADWQSHEGVFASHYDEGRITRSLDPSPFWSRVSRESIARYDEIEAESGVRLFHETGLIMAGPEGTGPITDVETGAARDGIGCEPYRGVGLAERFPYFAFPENTLALFEPKGAGHINPRALARAQGIAAQKAGARIVEAVVTGLDETASGVTLQTSQGEIAADQVLVAAGGFSNMVLPEPLDLRVYARTVLLLEVDAEEQARLAGMPPLIWLGPAGEDPYLLPPLRYPDGKVYLKIGGDPADDLLPSDAEIRAWFRSGGSAEVGAVLEDSIRARMPGLRCVSTRVAPCVTSYSRDGLALIRRQSARISVATAGCGKGAKCSDELGRLGAEVALGRDLPDWAVAG</sequence>
<dbReference type="Gene3D" id="3.30.9.10">
    <property type="entry name" value="D-Amino Acid Oxidase, subunit A, domain 2"/>
    <property type="match status" value="1"/>
</dbReference>
<evidence type="ECO:0000256" key="1">
    <source>
        <dbReference type="ARBA" id="ARBA00001974"/>
    </source>
</evidence>